<dbReference type="Proteomes" id="UP000289738">
    <property type="component" value="Chromosome B05"/>
</dbReference>
<evidence type="ECO:0000256" key="1">
    <source>
        <dbReference type="ARBA" id="ARBA00022723"/>
    </source>
</evidence>
<evidence type="ECO:0000313" key="8">
    <source>
        <dbReference type="Proteomes" id="UP000289738"/>
    </source>
</evidence>
<reference evidence="7 8" key="1">
    <citation type="submission" date="2019-01" db="EMBL/GenBank/DDBJ databases">
        <title>Sequencing of cultivated peanut Arachis hypogaea provides insights into genome evolution and oil improvement.</title>
        <authorList>
            <person name="Chen X."/>
        </authorList>
    </citation>
    <scope>NUCLEOTIDE SEQUENCE [LARGE SCALE GENOMIC DNA]</scope>
    <source>
        <strain evidence="8">cv. Fuhuasheng</strain>
        <tissue evidence="7">Leaves</tissue>
    </source>
</reference>
<keyword evidence="5" id="KW-1133">Transmembrane helix</keyword>
<evidence type="ECO:0000256" key="5">
    <source>
        <dbReference type="SAM" id="Phobius"/>
    </source>
</evidence>
<keyword evidence="3" id="KW-0862">Zinc</keyword>
<dbReference type="AlphaFoldDB" id="A0A444Z0S4"/>
<keyword evidence="5" id="KW-0472">Membrane</keyword>
<evidence type="ECO:0000256" key="4">
    <source>
        <dbReference type="PROSITE-ProRule" id="PRU01343"/>
    </source>
</evidence>
<keyword evidence="8" id="KW-1185">Reference proteome</keyword>
<keyword evidence="2 4" id="KW-0863">Zinc-finger</keyword>
<feature type="transmembrane region" description="Helical" evidence="5">
    <location>
        <begin position="119"/>
        <end position="138"/>
    </location>
</feature>
<name>A0A444Z0S4_ARAHY</name>
<keyword evidence="5" id="KW-0812">Transmembrane</keyword>
<dbReference type="PANTHER" id="PTHR33248">
    <property type="entry name" value="ZINC ION-BINDING PROTEIN"/>
    <property type="match status" value="1"/>
</dbReference>
<dbReference type="PROSITE" id="PS51999">
    <property type="entry name" value="ZF_GRF"/>
    <property type="match status" value="1"/>
</dbReference>
<dbReference type="EMBL" id="SDMP01000015">
    <property type="protein sequence ID" value="RYR07758.1"/>
    <property type="molecule type" value="Genomic_DNA"/>
</dbReference>
<evidence type="ECO:0000313" key="7">
    <source>
        <dbReference type="EMBL" id="RYR07758.1"/>
    </source>
</evidence>
<protein>
    <recommendedName>
        <fullName evidence="6">GRF-type domain-containing protein</fullName>
    </recommendedName>
</protein>
<gene>
    <name evidence="7" type="ORF">Ahy_B05g075186</name>
</gene>
<proteinExistence type="predicted"/>
<dbReference type="InterPro" id="IPR010666">
    <property type="entry name" value="Znf_GRF"/>
</dbReference>
<feature type="domain" description="GRF-type" evidence="6">
    <location>
        <begin position="20"/>
        <end position="88"/>
    </location>
</feature>
<evidence type="ECO:0000256" key="2">
    <source>
        <dbReference type="ARBA" id="ARBA00022771"/>
    </source>
</evidence>
<dbReference type="GO" id="GO:0008270">
    <property type="term" value="F:zinc ion binding"/>
    <property type="evidence" value="ECO:0007669"/>
    <property type="project" value="UniProtKB-KW"/>
</dbReference>
<organism evidence="7 8">
    <name type="scientific">Arachis hypogaea</name>
    <name type="common">Peanut</name>
    <dbReference type="NCBI Taxonomy" id="3818"/>
    <lineage>
        <taxon>Eukaryota</taxon>
        <taxon>Viridiplantae</taxon>
        <taxon>Streptophyta</taxon>
        <taxon>Embryophyta</taxon>
        <taxon>Tracheophyta</taxon>
        <taxon>Spermatophyta</taxon>
        <taxon>Magnoliopsida</taxon>
        <taxon>eudicotyledons</taxon>
        <taxon>Gunneridae</taxon>
        <taxon>Pentapetalae</taxon>
        <taxon>rosids</taxon>
        <taxon>fabids</taxon>
        <taxon>Fabales</taxon>
        <taxon>Fabaceae</taxon>
        <taxon>Papilionoideae</taxon>
        <taxon>50 kb inversion clade</taxon>
        <taxon>dalbergioids sensu lato</taxon>
        <taxon>Dalbergieae</taxon>
        <taxon>Pterocarpus clade</taxon>
        <taxon>Arachis</taxon>
    </lineage>
</organism>
<sequence length="155" mass="18136">MAFQSSRASRFRSAAKELLCGHGERPILRTSSTKDNTGRRFWGCVYYEVRCSSYFAIVGLRIWDLFICLCDFCQVQDSCDFFRWADPEPGSVQEEVEIARNRRKITKLKTRLKEVETKLWVVAALCIAGWVRFLFLLLQNQYNLKHPNGMHLGYR</sequence>
<comment type="caution">
    <text evidence="7">The sequence shown here is derived from an EMBL/GenBank/DDBJ whole genome shotgun (WGS) entry which is preliminary data.</text>
</comment>
<accession>A0A444Z0S4</accession>
<evidence type="ECO:0000256" key="3">
    <source>
        <dbReference type="ARBA" id="ARBA00022833"/>
    </source>
</evidence>
<evidence type="ECO:0000259" key="6">
    <source>
        <dbReference type="PROSITE" id="PS51999"/>
    </source>
</evidence>
<keyword evidence="1" id="KW-0479">Metal-binding</keyword>